<organism evidence="2 3">
    <name type="scientific">Tenebrio molitor</name>
    <name type="common">Yellow mealworm beetle</name>
    <dbReference type="NCBI Taxonomy" id="7067"/>
    <lineage>
        <taxon>Eukaryota</taxon>
        <taxon>Metazoa</taxon>
        <taxon>Ecdysozoa</taxon>
        <taxon>Arthropoda</taxon>
        <taxon>Hexapoda</taxon>
        <taxon>Insecta</taxon>
        <taxon>Pterygota</taxon>
        <taxon>Neoptera</taxon>
        <taxon>Endopterygota</taxon>
        <taxon>Coleoptera</taxon>
        <taxon>Polyphaga</taxon>
        <taxon>Cucujiformia</taxon>
        <taxon>Tenebrionidae</taxon>
        <taxon>Tenebrio</taxon>
    </lineage>
</organism>
<evidence type="ECO:0000256" key="1">
    <source>
        <dbReference type="SAM" id="MobiDB-lite"/>
    </source>
</evidence>
<name>A0A8J6LFB9_TENMO</name>
<proteinExistence type="predicted"/>
<sequence length="124" mass="13958">MENQERSAVDDRHAGDDPPRQRSATSMDSSQSFKGGSYVRYKPNTSRASRHPAEGSDCAHHVVEMDDEEFCVPDDVLEEASAANYQMVPTKSKLRYQKDLEIFTQWQTEIKGKDESSISGVIQC</sequence>
<dbReference type="EMBL" id="JABDTM020018538">
    <property type="protein sequence ID" value="KAH0817957.1"/>
    <property type="molecule type" value="Genomic_DNA"/>
</dbReference>
<reference evidence="2" key="1">
    <citation type="journal article" date="2020" name="J Insects Food Feed">
        <title>The yellow mealworm (Tenebrio molitor) genome: a resource for the emerging insects as food and feed industry.</title>
        <authorList>
            <person name="Eriksson T."/>
            <person name="Andere A."/>
            <person name="Kelstrup H."/>
            <person name="Emery V."/>
            <person name="Picard C."/>
        </authorList>
    </citation>
    <scope>NUCLEOTIDE SEQUENCE</scope>
    <source>
        <strain evidence="2">Stoneville</strain>
        <tissue evidence="2">Whole head</tissue>
    </source>
</reference>
<dbReference type="AlphaFoldDB" id="A0A8J6LFB9"/>
<comment type="caution">
    <text evidence="2">The sequence shown here is derived from an EMBL/GenBank/DDBJ whole genome shotgun (WGS) entry which is preliminary data.</text>
</comment>
<accession>A0A8J6LFB9</accession>
<feature type="region of interest" description="Disordered" evidence="1">
    <location>
        <begin position="1"/>
        <end position="57"/>
    </location>
</feature>
<evidence type="ECO:0000313" key="3">
    <source>
        <dbReference type="Proteomes" id="UP000719412"/>
    </source>
</evidence>
<keyword evidence="3" id="KW-1185">Reference proteome</keyword>
<feature type="compositionally biased region" description="Basic and acidic residues" evidence="1">
    <location>
        <begin position="1"/>
        <end position="20"/>
    </location>
</feature>
<protein>
    <submittedName>
        <fullName evidence="2">Uncharacterized protein</fullName>
    </submittedName>
</protein>
<reference evidence="2" key="2">
    <citation type="submission" date="2021-08" db="EMBL/GenBank/DDBJ databases">
        <authorList>
            <person name="Eriksson T."/>
        </authorList>
    </citation>
    <scope>NUCLEOTIDE SEQUENCE</scope>
    <source>
        <strain evidence="2">Stoneville</strain>
        <tissue evidence="2">Whole head</tissue>
    </source>
</reference>
<dbReference type="Proteomes" id="UP000719412">
    <property type="component" value="Unassembled WGS sequence"/>
</dbReference>
<gene>
    <name evidence="2" type="ORF">GEV33_004833</name>
</gene>
<feature type="compositionally biased region" description="Polar residues" evidence="1">
    <location>
        <begin position="22"/>
        <end position="34"/>
    </location>
</feature>
<evidence type="ECO:0000313" key="2">
    <source>
        <dbReference type="EMBL" id="KAH0817957.1"/>
    </source>
</evidence>